<dbReference type="InterPro" id="IPR018775">
    <property type="entry name" value="RlaP"/>
</dbReference>
<dbReference type="EMBL" id="JAEHNZ010000001">
    <property type="protein sequence ID" value="MBK0395598.1"/>
    <property type="molecule type" value="Genomic_DNA"/>
</dbReference>
<dbReference type="Proteomes" id="UP000614058">
    <property type="component" value="Unassembled WGS sequence"/>
</dbReference>
<reference evidence="1 2" key="1">
    <citation type="journal article" date="2021" name="Pathogens">
        <title>Isolation and Characterization of Kingella bonacorsii sp. nov., A Novel Kingella Species Detected in a Stable Periodontitis Subject.</title>
        <authorList>
            <person name="Antezack A."/>
            <person name="Boxberger M."/>
            <person name="Rolland C."/>
            <person name="Monnet-Corti V."/>
            <person name="La Scola B."/>
        </authorList>
    </citation>
    <scope>NUCLEOTIDE SEQUENCE [LARGE SCALE GENOMIC DNA]</scope>
    <source>
        <strain evidence="1 2">Marseille-Q4569</strain>
    </source>
</reference>
<comment type="caution">
    <text evidence="1">The sequence shown here is derived from an EMBL/GenBank/DDBJ whole genome shotgun (WGS) entry which is preliminary data.</text>
</comment>
<dbReference type="PANTHER" id="PTHR34817:SF1">
    <property type="entry name" value="NUCLEOTIDYLTRANSFERASE"/>
    <property type="match status" value="1"/>
</dbReference>
<proteinExistence type="predicted"/>
<name>A0ABS1BQS8_9NEIS</name>
<gene>
    <name evidence="1" type="ORF">JDW22_03070</name>
</gene>
<dbReference type="PANTHER" id="PTHR34817">
    <property type="entry name" value="NUCLEOTIDYLTRANSFERASE"/>
    <property type="match status" value="1"/>
</dbReference>
<evidence type="ECO:0000313" key="1">
    <source>
        <dbReference type="EMBL" id="MBK0395598.1"/>
    </source>
</evidence>
<sequence>MLTLTDLHQQNLILLEALSGSRAYNLATPESDTDIKGVFYLPHHLYYGLGYIPQIANKTNDIVYYELGRFIELLLQSNPNTLELLASPADCVRHRSPLMSAFRPEWFISLACRQSFAGYALGQIRKARGLNKKIVNPMQPEKKTVLDFCHMIDGINTIPLQHWLNTRNWQQERIGLVNVPHARNLFALFYDTNGTRNYHGVMQKDTANHLALSSIPAGETPQGYLFFNQDGYSSYCREYTSYQTWLAERNETRYQSTAAHGQGYDAKNMMHTFRLLQTARDIALYGEIRVWRENREELLAIKRGAFAYEELLAQAEELMAEIDDLFAQNAFRLPETVNRAAAIDALVKVREKLYG</sequence>
<protein>
    <submittedName>
        <fullName evidence="1">Nucleotidyltransferase domain-containing protein</fullName>
    </submittedName>
</protein>
<organism evidence="1 2">
    <name type="scientific">Kingella bonacorsii</name>
    <dbReference type="NCBI Taxonomy" id="2796361"/>
    <lineage>
        <taxon>Bacteria</taxon>
        <taxon>Pseudomonadati</taxon>
        <taxon>Pseudomonadota</taxon>
        <taxon>Betaproteobacteria</taxon>
        <taxon>Neisseriales</taxon>
        <taxon>Neisseriaceae</taxon>
        <taxon>Kingella</taxon>
    </lineage>
</organism>
<dbReference type="RefSeq" id="WP_200521659.1">
    <property type="nucleotide sequence ID" value="NZ_JAEHNZ010000001.1"/>
</dbReference>
<keyword evidence="2" id="KW-1185">Reference proteome</keyword>
<evidence type="ECO:0000313" key="2">
    <source>
        <dbReference type="Proteomes" id="UP000614058"/>
    </source>
</evidence>
<dbReference type="Pfam" id="PF10127">
    <property type="entry name" value="RlaP"/>
    <property type="match status" value="1"/>
</dbReference>
<accession>A0ABS1BQS8</accession>